<protein>
    <submittedName>
        <fullName evidence="5">Flagellar assembly factor FliW</fullName>
    </submittedName>
</protein>
<keyword evidence="5" id="KW-0282">Flagellum</keyword>
<dbReference type="InterPro" id="IPR003775">
    <property type="entry name" value="Flagellar_assembly_factor_FliW"/>
</dbReference>
<evidence type="ECO:0000256" key="1">
    <source>
        <dbReference type="ARBA" id="ARBA00022490"/>
    </source>
</evidence>
<keyword evidence="1" id="KW-0963">Cytoplasm</keyword>
<keyword evidence="2" id="KW-1005">Bacterial flagellum biogenesis</keyword>
<organism evidence="5">
    <name type="scientific">mine drainage metagenome</name>
    <dbReference type="NCBI Taxonomy" id="410659"/>
    <lineage>
        <taxon>unclassified sequences</taxon>
        <taxon>metagenomes</taxon>
        <taxon>ecological metagenomes</taxon>
    </lineage>
</organism>
<accession>A0A1J5R144</accession>
<evidence type="ECO:0000256" key="2">
    <source>
        <dbReference type="ARBA" id="ARBA00022795"/>
    </source>
</evidence>
<dbReference type="AlphaFoldDB" id="A0A1J5R144"/>
<sequence>MTMYATRFGAIEVPQDKRWICAEPMPGFEELREFALVRLAGQAPFIWLQSLEVPDLAFLMADAACFGLRFPARDADPGGFDAPPCVLVILPQAPGEALRVHRLAPLLFNVAQARFLQRVFETDQVTGEGVWTGRRSTETDAAWRARLVEFQPPPLQHAASPGVRSAGRGSELAVP</sequence>
<keyword evidence="5" id="KW-0966">Cell projection</keyword>
<gene>
    <name evidence="5" type="primary">fliW_3</name>
    <name evidence="5" type="ORF">GALL_284040</name>
</gene>
<evidence type="ECO:0000256" key="3">
    <source>
        <dbReference type="ARBA" id="ARBA00022845"/>
    </source>
</evidence>
<dbReference type="Gene3D" id="2.30.290.10">
    <property type="entry name" value="BH3618-like"/>
    <property type="match status" value="1"/>
</dbReference>
<dbReference type="GO" id="GO:0006417">
    <property type="term" value="P:regulation of translation"/>
    <property type="evidence" value="ECO:0007669"/>
    <property type="project" value="UniProtKB-KW"/>
</dbReference>
<evidence type="ECO:0000313" key="5">
    <source>
        <dbReference type="EMBL" id="OIQ89689.1"/>
    </source>
</evidence>
<dbReference type="PANTHER" id="PTHR39190:SF1">
    <property type="entry name" value="FLAGELLAR ASSEMBLY FACTOR FLIW"/>
    <property type="match status" value="1"/>
</dbReference>
<dbReference type="EMBL" id="MLJW01000319">
    <property type="protein sequence ID" value="OIQ89689.1"/>
    <property type="molecule type" value="Genomic_DNA"/>
</dbReference>
<comment type="caution">
    <text evidence="5">The sequence shown here is derived from an EMBL/GenBank/DDBJ whole genome shotgun (WGS) entry which is preliminary data.</text>
</comment>
<evidence type="ECO:0000256" key="4">
    <source>
        <dbReference type="SAM" id="MobiDB-lite"/>
    </source>
</evidence>
<dbReference type="Pfam" id="PF02623">
    <property type="entry name" value="FliW"/>
    <property type="match status" value="1"/>
</dbReference>
<dbReference type="GO" id="GO:0044780">
    <property type="term" value="P:bacterial-type flagellum assembly"/>
    <property type="evidence" value="ECO:0007669"/>
    <property type="project" value="InterPro"/>
</dbReference>
<dbReference type="PANTHER" id="PTHR39190">
    <property type="entry name" value="FLAGELLAR ASSEMBLY FACTOR FLIW"/>
    <property type="match status" value="1"/>
</dbReference>
<keyword evidence="3" id="KW-0810">Translation regulation</keyword>
<feature type="region of interest" description="Disordered" evidence="4">
    <location>
        <begin position="154"/>
        <end position="175"/>
    </location>
</feature>
<dbReference type="InterPro" id="IPR024046">
    <property type="entry name" value="Flagellar_assmbl_FliW_dom_sf"/>
</dbReference>
<name>A0A1J5R144_9ZZZZ</name>
<reference evidence="5" key="1">
    <citation type="submission" date="2016-10" db="EMBL/GenBank/DDBJ databases">
        <title>Sequence of Gallionella enrichment culture.</title>
        <authorList>
            <person name="Poehlein A."/>
            <person name="Muehling M."/>
            <person name="Daniel R."/>
        </authorList>
    </citation>
    <scope>NUCLEOTIDE SEQUENCE</scope>
</reference>
<keyword evidence="5" id="KW-0969">Cilium</keyword>
<proteinExistence type="predicted"/>
<dbReference type="SUPFAM" id="SSF141457">
    <property type="entry name" value="BH3618-like"/>
    <property type="match status" value="1"/>
</dbReference>